<comment type="similarity">
    <text evidence="1">Belongs to the folylpolyglutamate synthase family.</text>
</comment>
<evidence type="ECO:0000256" key="3">
    <source>
        <dbReference type="ARBA" id="ARBA00022741"/>
    </source>
</evidence>
<dbReference type="InterPro" id="IPR001645">
    <property type="entry name" value="Folylpolyglutamate_synth"/>
</dbReference>
<dbReference type="UniPathway" id="UPA00077">
    <property type="reaction ID" value="UER00157"/>
</dbReference>
<dbReference type="GO" id="GO:0005524">
    <property type="term" value="F:ATP binding"/>
    <property type="evidence" value="ECO:0007669"/>
    <property type="project" value="UniProtKB-KW"/>
</dbReference>
<dbReference type="InterPro" id="IPR018109">
    <property type="entry name" value="Folylpolyglutamate_synth_CS"/>
</dbReference>
<dbReference type="PANTHER" id="PTHR11136">
    <property type="entry name" value="FOLYLPOLYGLUTAMATE SYNTHASE-RELATED"/>
    <property type="match status" value="1"/>
</dbReference>
<evidence type="ECO:0000256" key="4">
    <source>
        <dbReference type="ARBA" id="ARBA00022840"/>
    </source>
</evidence>
<dbReference type="Proteomes" id="UP000255106">
    <property type="component" value="Unassembled WGS sequence"/>
</dbReference>
<dbReference type="Pfam" id="PF08245">
    <property type="entry name" value="Mur_ligase_M"/>
    <property type="match status" value="1"/>
</dbReference>
<sequence length="271" mass="30308">MENKSIPQATSPLATWLSYLENLHSKTIDMGLERVSQVAARLDVLKPAPFVFTVAGTNGKGTTCRTLEAVLMAAGYKVGVYSSPHLVRYTERVRVQNSELPESAHTASFAEIEAARGEISLTYFEYGTLSALWLFKQAQLDVVILEVGLGGRLDATNMVDADVAVVTSIALDHTDWLAPIAKVLAVRRPVFSARISPRWLASRICHTPLPTWRKRRALTCCAGVWTGSMRFRTTAGAIAMRRERWRICPCRRYRNLMPPPPWRHCAQVGWR</sequence>
<dbReference type="GO" id="GO:0046654">
    <property type="term" value="P:tetrahydrofolate biosynthetic process"/>
    <property type="evidence" value="ECO:0007669"/>
    <property type="project" value="UniProtKB-UniPathway"/>
</dbReference>
<dbReference type="PROSITE" id="PS01012">
    <property type="entry name" value="FOLYLPOLYGLU_SYNT_2"/>
    <property type="match status" value="1"/>
</dbReference>
<proteinExistence type="inferred from homology"/>
<evidence type="ECO:0000313" key="7">
    <source>
        <dbReference type="Proteomes" id="UP000255106"/>
    </source>
</evidence>
<dbReference type="Gene3D" id="3.40.1190.10">
    <property type="entry name" value="Mur-like, catalytic domain"/>
    <property type="match status" value="1"/>
</dbReference>
<evidence type="ECO:0000313" key="6">
    <source>
        <dbReference type="EMBL" id="STQ10294.1"/>
    </source>
</evidence>
<gene>
    <name evidence="6" type="primary">folC_1</name>
    <name evidence="6" type="ORF">NCTC10005_03040</name>
</gene>
<feature type="domain" description="Mur ligase central" evidence="5">
    <location>
        <begin position="54"/>
        <end position="188"/>
    </location>
</feature>
<dbReference type="GO" id="GO:0008841">
    <property type="term" value="F:dihydrofolate synthase activity"/>
    <property type="evidence" value="ECO:0007669"/>
    <property type="project" value="TreeGrafter"/>
</dbReference>
<dbReference type="InterPro" id="IPR013221">
    <property type="entry name" value="Mur_ligase_cen"/>
</dbReference>
<protein>
    <submittedName>
        <fullName evidence="6">Bifunctional folylpolyglutamate synthase/dihydrofolate synthase</fullName>
    </submittedName>
</protein>
<dbReference type="GO" id="GO:0005737">
    <property type="term" value="C:cytoplasm"/>
    <property type="evidence" value="ECO:0007669"/>
    <property type="project" value="TreeGrafter"/>
</dbReference>
<dbReference type="GO" id="GO:0004326">
    <property type="term" value="F:tetrahydrofolylpolyglutamate synthase activity"/>
    <property type="evidence" value="ECO:0007669"/>
    <property type="project" value="InterPro"/>
</dbReference>
<dbReference type="PANTHER" id="PTHR11136:SF0">
    <property type="entry name" value="DIHYDROFOLATE SYNTHETASE-RELATED"/>
    <property type="match status" value="1"/>
</dbReference>
<dbReference type="NCBIfam" id="TIGR01499">
    <property type="entry name" value="folC"/>
    <property type="match status" value="1"/>
</dbReference>
<organism evidence="6 7">
    <name type="scientific">Enterobacter cloacae</name>
    <dbReference type="NCBI Taxonomy" id="550"/>
    <lineage>
        <taxon>Bacteria</taxon>
        <taxon>Pseudomonadati</taxon>
        <taxon>Pseudomonadota</taxon>
        <taxon>Gammaproteobacteria</taxon>
        <taxon>Enterobacterales</taxon>
        <taxon>Enterobacteriaceae</taxon>
        <taxon>Enterobacter</taxon>
        <taxon>Enterobacter cloacae complex</taxon>
    </lineage>
</organism>
<dbReference type="AlphaFoldDB" id="A0A377LVS1"/>
<dbReference type="EMBL" id="UGJB01000004">
    <property type="protein sequence ID" value="STQ10294.1"/>
    <property type="molecule type" value="Genomic_DNA"/>
</dbReference>
<evidence type="ECO:0000259" key="5">
    <source>
        <dbReference type="Pfam" id="PF08245"/>
    </source>
</evidence>
<accession>A0A377LVS1</accession>
<keyword evidence="3" id="KW-0547">Nucleotide-binding</keyword>
<keyword evidence="2" id="KW-0436">Ligase</keyword>
<name>A0A377LVS1_ENTCL</name>
<keyword evidence="4" id="KW-0067">ATP-binding</keyword>
<dbReference type="InterPro" id="IPR036565">
    <property type="entry name" value="Mur-like_cat_sf"/>
</dbReference>
<dbReference type="NCBIfam" id="NF008101">
    <property type="entry name" value="PRK10846.1"/>
    <property type="match status" value="1"/>
</dbReference>
<evidence type="ECO:0000256" key="2">
    <source>
        <dbReference type="ARBA" id="ARBA00022598"/>
    </source>
</evidence>
<reference evidence="6 7" key="1">
    <citation type="submission" date="2018-06" db="EMBL/GenBank/DDBJ databases">
        <authorList>
            <consortium name="Pathogen Informatics"/>
            <person name="Doyle S."/>
        </authorList>
    </citation>
    <scope>NUCLEOTIDE SEQUENCE [LARGE SCALE GENOMIC DNA]</scope>
    <source>
        <strain evidence="6 7">NCTC10005</strain>
    </source>
</reference>
<evidence type="ECO:0000256" key="1">
    <source>
        <dbReference type="ARBA" id="ARBA00008276"/>
    </source>
</evidence>
<dbReference type="SUPFAM" id="SSF53623">
    <property type="entry name" value="MurD-like peptide ligases, catalytic domain"/>
    <property type="match status" value="1"/>
</dbReference>